<dbReference type="EMBL" id="QSDG01000025">
    <property type="protein sequence ID" value="RGY65204.1"/>
    <property type="molecule type" value="Genomic_DNA"/>
</dbReference>
<evidence type="ECO:0000313" key="6">
    <source>
        <dbReference type="Proteomes" id="UP000284614"/>
    </source>
</evidence>
<evidence type="ECO:0000259" key="4">
    <source>
        <dbReference type="Pfam" id="PF20782"/>
    </source>
</evidence>
<reference evidence="5 6" key="1">
    <citation type="submission" date="2018-08" db="EMBL/GenBank/DDBJ databases">
        <title>A genome reference for cultivated species of the human gut microbiota.</title>
        <authorList>
            <person name="Zou Y."/>
            <person name="Xue W."/>
            <person name="Luo G."/>
        </authorList>
    </citation>
    <scope>NUCLEOTIDE SEQUENCE [LARGE SCALE GENOMIC DNA]</scope>
    <source>
        <strain evidence="5 6">OF01-1</strain>
    </source>
</reference>
<dbReference type="AlphaFoldDB" id="A0A413JTC3"/>
<sequence>MKKIMILCCVTAFLSGCSPVNRFTRLRKLPRVYSENYQIPGIKAPKSGAHKKPWIVYSDREGNAAYVNPGGRIKSAETTFREPFLVIGHKGDFLRLIKYKPEHIKNNRFTGRKKAEYIGWMHSSRLILSPSSVTDIRSGQHDKLLTAVTDTSSVLHPEAYFVTADSLKVFGDPGLEKQTAAIGMNEIVFALKYSPDGRGVLISRTTDITADKAGEQIVGWIPEVMLGNIGRKVFVKTGLAGTFQQPDILAYSPVIRPYSTDSTYTFCSGAFAPLIDKSLNFVYNIDGQPVSYSEGRAIKHRLQNINLLFAMESGTKQAEQFPMLLNAIQNLQPLFELPDDNYRYRFGAAISLGGKIVTIPLTSDYQSLTDGMSRIASVMRESCHDSLPAWSALKMSLDLLDDRQQSTNLIVSVGETGSLRDEAINPIVAALKKKNCRLLGWQLYAADSDNFNNFVLQLGDMIDAYAGSQVVDKRKMLFYADQFCRSNLLRDAGNNFFMLDYPYASMTQGGFLFPEKGETLSPELFTGAVDSIMSQIRADNRLLSESIDRAFATIGNDKDRFDSLFIAAFGLPQGTKPGKDFKRTFVTGAPAWYTESERISVPDSLVHYQLLLSEVELEQLKGQLETLCALEVDVKNSGKPRKGSTKNLCRYLQETEHLSDKELAARHAETESPTDTVYVSTKKIRRHLYKFYMHGLNECRVCRFSRKELNRFSLARAHRRIFGLPSNNPFLDGITLKELKKKKILTDHQLDLLVQYFKKIKEEMDAKAGERQVPMGSHNYYYIDAKLLP</sequence>
<protein>
    <submittedName>
        <fullName evidence="5">Type VI secretion system protein TssR</fullName>
    </submittedName>
</protein>
<evidence type="ECO:0000259" key="2">
    <source>
        <dbReference type="Pfam" id="PF20780"/>
    </source>
</evidence>
<dbReference type="Proteomes" id="UP000284614">
    <property type="component" value="Unassembled WGS sequence"/>
</dbReference>
<evidence type="ECO:0000259" key="1">
    <source>
        <dbReference type="Pfam" id="PF17643"/>
    </source>
</evidence>
<dbReference type="Pfam" id="PF20780">
    <property type="entry name" value="TssR_M"/>
    <property type="match status" value="1"/>
</dbReference>
<feature type="domain" description="Type VI secretion system TssR-like VWA" evidence="4">
    <location>
        <begin position="264"/>
        <end position="552"/>
    </location>
</feature>
<dbReference type="InterPro" id="IPR049360">
    <property type="entry name" value="T6SS_TssR-like_VWA"/>
</dbReference>
<feature type="domain" description="Type VI secretion system TssR-like N-terminal barrel" evidence="1">
    <location>
        <begin position="28"/>
        <end position="128"/>
    </location>
</feature>
<feature type="domain" description="Type VI secretion system TssR-like C-terminal" evidence="3">
    <location>
        <begin position="607"/>
        <end position="789"/>
    </location>
</feature>
<organism evidence="5 6">
    <name type="scientific">Bacteroides fragilis</name>
    <dbReference type="NCBI Taxonomy" id="817"/>
    <lineage>
        <taxon>Bacteria</taxon>
        <taxon>Pseudomonadati</taxon>
        <taxon>Bacteroidota</taxon>
        <taxon>Bacteroidia</taxon>
        <taxon>Bacteroidales</taxon>
        <taxon>Bacteroidaceae</taxon>
        <taxon>Bacteroides</taxon>
    </lineage>
</organism>
<dbReference type="Pfam" id="PF20782">
    <property type="entry name" value="TssR_VWA"/>
    <property type="match status" value="1"/>
</dbReference>
<dbReference type="PROSITE" id="PS51257">
    <property type="entry name" value="PROKAR_LIPOPROTEIN"/>
    <property type="match status" value="1"/>
</dbReference>
<dbReference type="InterPro" id="IPR049358">
    <property type="entry name" value="T6SS_TssR-like_C"/>
</dbReference>
<dbReference type="Pfam" id="PF20781">
    <property type="entry name" value="TssR_C"/>
    <property type="match status" value="1"/>
</dbReference>
<dbReference type="Pfam" id="PF17643">
    <property type="entry name" value="TssR"/>
    <property type="match status" value="1"/>
</dbReference>
<gene>
    <name evidence="5" type="ORF">DXA27_20400</name>
</gene>
<comment type="caution">
    <text evidence="5">The sequence shown here is derived from an EMBL/GenBank/DDBJ whole genome shotgun (WGS) entry which is preliminary data.</text>
</comment>
<dbReference type="RefSeq" id="WP_005819910.1">
    <property type="nucleotide sequence ID" value="NZ_CAXSXC010000032.1"/>
</dbReference>
<evidence type="ECO:0000313" key="5">
    <source>
        <dbReference type="EMBL" id="RGY65204.1"/>
    </source>
</evidence>
<accession>A0A413JTC3</accession>
<dbReference type="InterPro" id="IPR049359">
    <property type="entry name" value="T6SS_TssR-like_dom_2"/>
</dbReference>
<feature type="domain" description="Type VI secretion system TssR-like second" evidence="2">
    <location>
        <begin position="143"/>
        <end position="226"/>
    </location>
</feature>
<dbReference type="InterPro" id="IPR040530">
    <property type="entry name" value="T6SS_TssR-like_N"/>
</dbReference>
<name>A0A413JTC3_BACFG</name>
<proteinExistence type="predicted"/>
<evidence type="ECO:0000259" key="3">
    <source>
        <dbReference type="Pfam" id="PF20781"/>
    </source>
</evidence>